<keyword evidence="6 11" id="KW-0812">Transmembrane</keyword>
<dbReference type="AlphaFoldDB" id="A0A1G9XS26"/>
<evidence type="ECO:0000256" key="8">
    <source>
        <dbReference type="ARBA" id="ARBA00022989"/>
    </source>
</evidence>
<dbReference type="InterPro" id="IPR036097">
    <property type="entry name" value="HisK_dim/P_sf"/>
</dbReference>
<gene>
    <name evidence="14" type="ORF">SAMN05660299_01910</name>
</gene>
<dbReference type="PANTHER" id="PTHR45436">
    <property type="entry name" value="SENSOR HISTIDINE KINASE YKOH"/>
    <property type="match status" value="1"/>
</dbReference>
<keyword evidence="9" id="KW-0902">Two-component regulatory system</keyword>
<dbReference type="RefSeq" id="WP_091651103.1">
    <property type="nucleotide sequence ID" value="NZ_FNHQ01000019.1"/>
</dbReference>
<dbReference type="GO" id="GO:0005886">
    <property type="term" value="C:plasma membrane"/>
    <property type="evidence" value="ECO:0007669"/>
    <property type="project" value="TreeGrafter"/>
</dbReference>
<dbReference type="PANTHER" id="PTHR45436:SF5">
    <property type="entry name" value="SENSOR HISTIDINE KINASE TRCS"/>
    <property type="match status" value="1"/>
</dbReference>
<evidence type="ECO:0000259" key="13">
    <source>
        <dbReference type="PROSITE" id="PS50885"/>
    </source>
</evidence>
<feature type="transmembrane region" description="Helical" evidence="11">
    <location>
        <begin position="179"/>
        <end position="198"/>
    </location>
</feature>
<dbReference type="OrthoDB" id="9786919at2"/>
<dbReference type="Pfam" id="PF00512">
    <property type="entry name" value="HisKA"/>
    <property type="match status" value="1"/>
</dbReference>
<dbReference type="CDD" id="cd00082">
    <property type="entry name" value="HisKA"/>
    <property type="match status" value="1"/>
</dbReference>
<evidence type="ECO:0000256" key="7">
    <source>
        <dbReference type="ARBA" id="ARBA00022777"/>
    </source>
</evidence>
<dbReference type="CDD" id="cd00075">
    <property type="entry name" value="HATPase"/>
    <property type="match status" value="1"/>
</dbReference>
<evidence type="ECO:0000256" key="9">
    <source>
        <dbReference type="ARBA" id="ARBA00023012"/>
    </source>
</evidence>
<evidence type="ECO:0000256" key="5">
    <source>
        <dbReference type="ARBA" id="ARBA00022679"/>
    </source>
</evidence>
<dbReference type="PRINTS" id="PR00344">
    <property type="entry name" value="BCTRLSENSOR"/>
</dbReference>
<dbReference type="SMART" id="SM00387">
    <property type="entry name" value="HATPase_c"/>
    <property type="match status" value="1"/>
</dbReference>
<dbReference type="InterPro" id="IPR004358">
    <property type="entry name" value="Sig_transdc_His_kin-like_C"/>
</dbReference>
<reference evidence="14 15" key="1">
    <citation type="submission" date="2016-10" db="EMBL/GenBank/DDBJ databases">
        <authorList>
            <person name="de Groot N.N."/>
        </authorList>
    </citation>
    <scope>NUCLEOTIDE SEQUENCE [LARGE SCALE GENOMIC DNA]</scope>
    <source>
        <strain evidence="14 15">DSM 16981</strain>
    </source>
</reference>
<evidence type="ECO:0000313" key="14">
    <source>
        <dbReference type="EMBL" id="SDM99629.1"/>
    </source>
</evidence>
<accession>A0A1G9XS26</accession>
<dbReference type="FunFam" id="1.10.287.130:FF:000001">
    <property type="entry name" value="Two-component sensor histidine kinase"/>
    <property type="match status" value="1"/>
</dbReference>
<evidence type="ECO:0000256" key="6">
    <source>
        <dbReference type="ARBA" id="ARBA00022692"/>
    </source>
</evidence>
<evidence type="ECO:0000256" key="3">
    <source>
        <dbReference type="ARBA" id="ARBA00012438"/>
    </source>
</evidence>
<evidence type="ECO:0000256" key="4">
    <source>
        <dbReference type="ARBA" id="ARBA00022553"/>
    </source>
</evidence>
<dbReference type="InterPro" id="IPR050428">
    <property type="entry name" value="TCS_sensor_his_kinase"/>
</dbReference>
<sequence length="481" mass="54787">MWPKINEKLHRIFSISPLPIFARMVLLYSIIVFSILLIVSIITVTSVHYIITDSIGKDLLSGSKTTLSYLDAHKKMDTSIFIYSKLPPFTNLQVYDASGKLILDNSPTYAVKQLSDRYIDEYIEHNTTQSLPDTIQGNESTRFSYYRQWDDSLGQRYYLRFSRRAARENAFLTLLSKQLLASILISLVLTILSGIYVMKKSLAPLNTIRDTLKNIEVNKLGKRITLSSEKNEIYDLALTINKALDRIEYGYKQQQQFINNASHELRTPITVISGYVDLLDRWGKNDPNTLSEGIEAIKSETNYMRQLIERLLFFARSNSGTLSEHFVMTDSADLLQEVYNASSLISEHPAIILEKNESALIYAEPGSVKQMLRIFIDNAVKYTPAEGFIYLSCEIKENKVYFKVRDTGIGIPKKDLHRVFERFYRVDSSRTKETGGSGLGLSIAKYIAKSNRAKLQLESTLHKGTTVIAIFPIYTENEAIV</sequence>
<dbReference type="InterPro" id="IPR005467">
    <property type="entry name" value="His_kinase_dom"/>
</dbReference>
<dbReference type="Pfam" id="PF02518">
    <property type="entry name" value="HATPase_c"/>
    <property type="match status" value="1"/>
</dbReference>
<evidence type="ECO:0000256" key="10">
    <source>
        <dbReference type="ARBA" id="ARBA00023136"/>
    </source>
</evidence>
<keyword evidence="10 11" id="KW-0472">Membrane</keyword>
<evidence type="ECO:0000259" key="12">
    <source>
        <dbReference type="PROSITE" id="PS50109"/>
    </source>
</evidence>
<evidence type="ECO:0000313" key="15">
    <source>
        <dbReference type="Proteomes" id="UP000199309"/>
    </source>
</evidence>
<dbReference type="FunFam" id="3.30.565.10:FF:000006">
    <property type="entry name" value="Sensor histidine kinase WalK"/>
    <property type="match status" value="1"/>
</dbReference>
<feature type="transmembrane region" description="Helical" evidence="11">
    <location>
        <begin position="21"/>
        <end position="51"/>
    </location>
</feature>
<dbReference type="PROSITE" id="PS50885">
    <property type="entry name" value="HAMP"/>
    <property type="match status" value="1"/>
</dbReference>
<keyword evidence="15" id="KW-1185">Reference proteome</keyword>
<dbReference type="STRING" id="349095.SAMN05660299_01910"/>
<dbReference type="InterPro" id="IPR036890">
    <property type="entry name" value="HATPase_C_sf"/>
</dbReference>
<keyword evidence="5" id="KW-0808">Transferase</keyword>
<dbReference type="Gene3D" id="6.10.340.10">
    <property type="match status" value="1"/>
</dbReference>
<name>A0A1G9XS26_9FIRM</name>
<proteinExistence type="predicted"/>
<feature type="domain" description="Histidine kinase" evidence="12">
    <location>
        <begin position="260"/>
        <end position="475"/>
    </location>
</feature>
<dbReference type="Gene3D" id="1.10.287.130">
    <property type="match status" value="1"/>
</dbReference>
<comment type="subcellular location">
    <subcellularLocation>
        <location evidence="2">Membrane</location>
    </subcellularLocation>
</comment>
<dbReference type="Gene3D" id="3.30.565.10">
    <property type="entry name" value="Histidine kinase-like ATPase, C-terminal domain"/>
    <property type="match status" value="1"/>
</dbReference>
<dbReference type="SMART" id="SM00388">
    <property type="entry name" value="HisKA"/>
    <property type="match status" value="1"/>
</dbReference>
<dbReference type="EMBL" id="FNHQ01000019">
    <property type="protein sequence ID" value="SDM99629.1"/>
    <property type="molecule type" value="Genomic_DNA"/>
</dbReference>
<dbReference type="InterPro" id="IPR003661">
    <property type="entry name" value="HisK_dim/P_dom"/>
</dbReference>
<evidence type="ECO:0000256" key="11">
    <source>
        <dbReference type="SAM" id="Phobius"/>
    </source>
</evidence>
<evidence type="ECO:0000256" key="1">
    <source>
        <dbReference type="ARBA" id="ARBA00000085"/>
    </source>
</evidence>
<protein>
    <recommendedName>
        <fullName evidence="3">histidine kinase</fullName>
        <ecNumber evidence="3">2.7.13.3</ecNumber>
    </recommendedName>
</protein>
<organism evidence="14 15">
    <name type="scientific">Megasphaera paucivorans</name>
    <dbReference type="NCBI Taxonomy" id="349095"/>
    <lineage>
        <taxon>Bacteria</taxon>
        <taxon>Bacillati</taxon>
        <taxon>Bacillota</taxon>
        <taxon>Negativicutes</taxon>
        <taxon>Veillonellales</taxon>
        <taxon>Veillonellaceae</taxon>
        <taxon>Megasphaera</taxon>
    </lineage>
</organism>
<dbReference type="Proteomes" id="UP000199309">
    <property type="component" value="Unassembled WGS sequence"/>
</dbReference>
<evidence type="ECO:0000256" key="2">
    <source>
        <dbReference type="ARBA" id="ARBA00004370"/>
    </source>
</evidence>
<dbReference type="InterPro" id="IPR003594">
    <property type="entry name" value="HATPase_dom"/>
</dbReference>
<dbReference type="PROSITE" id="PS50109">
    <property type="entry name" value="HIS_KIN"/>
    <property type="match status" value="1"/>
</dbReference>
<dbReference type="SUPFAM" id="SSF55874">
    <property type="entry name" value="ATPase domain of HSP90 chaperone/DNA topoisomerase II/histidine kinase"/>
    <property type="match status" value="1"/>
</dbReference>
<keyword evidence="7 14" id="KW-0418">Kinase</keyword>
<dbReference type="InterPro" id="IPR003660">
    <property type="entry name" value="HAMP_dom"/>
</dbReference>
<dbReference type="EC" id="2.7.13.3" evidence="3"/>
<feature type="domain" description="HAMP" evidence="13">
    <location>
        <begin position="199"/>
        <end position="252"/>
    </location>
</feature>
<keyword evidence="8 11" id="KW-1133">Transmembrane helix</keyword>
<comment type="catalytic activity">
    <reaction evidence="1">
        <text>ATP + protein L-histidine = ADP + protein N-phospho-L-histidine.</text>
        <dbReference type="EC" id="2.7.13.3"/>
    </reaction>
</comment>
<keyword evidence="4" id="KW-0597">Phosphoprotein</keyword>
<dbReference type="SUPFAM" id="SSF47384">
    <property type="entry name" value="Homodimeric domain of signal transducing histidine kinase"/>
    <property type="match status" value="1"/>
</dbReference>
<dbReference type="GO" id="GO:0000155">
    <property type="term" value="F:phosphorelay sensor kinase activity"/>
    <property type="evidence" value="ECO:0007669"/>
    <property type="project" value="InterPro"/>
</dbReference>